<reference evidence="2" key="1">
    <citation type="journal article" date="2021" name="Mol. Ecol. Resour.">
        <title>Phylogenomic analyses of the genus Drosophila reveals genomic signals of climate adaptation.</title>
        <authorList>
            <person name="Li F."/>
            <person name="Rane R.V."/>
            <person name="Luria V."/>
            <person name="Xiong Z."/>
            <person name="Chen J."/>
            <person name="Li Z."/>
            <person name="Catullo R.A."/>
            <person name="Griffin P.C."/>
            <person name="Schiffer M."/>
            <person name="Pearce S."/>
            <person name="Lee S.F."/>
            <person name="McElroy K."/>
            <person name="Stocker A."/>
            <person name="Shirriffs J."/>
            <person name="Cockerell F."/>
            <person name="Coppin C."/>
            <person name="Sgro C.M."/>
            <person name="Karger A."/>
            <person name="Cain J.W."/>
            <person name="Weber J.A."/>
            <person name="Santpere G."/>
            <person name="Kirschner M.W."/>
            <person name="Hoffmann A.A."/>
            <person name="Oakeshott J.G."/>
            <person name="Zhang G."/>
        </authorList>
    </citation>
    <scope>NUCLEOTIDE SEQUENCE</scope>
    <source>
        <strain evidence="2">BGI-SZ-2011g</strain>
    </source>
</reference>
<dbReference type="GO" id="GO:0005783">
    <property type="term" value="C:endoplasmic reticulum"/>
    <property type="evidence" value="ECO:0007669"/>
    <property type="project" value="TreeGrafter"/>
</dbReference>
<dbReference type="PANTHER" id="PTHR12062:SF9">
    <property type="entry name" value="ALPHA-1,3-MANNOSYL-GLYCOPROTEIN 4-BETA-N-ACETYLGLUCOSAMINYLTRANSFERASE A, ISOFORM A"/>
    <property type="match status" value="1"/>
</dbReference>
<evidence type="ECO:0000259" key="1">
    <source>
        <dbReference type="Pfam" id="PF04666"/>
    </source>
</evidence>
<sequence length="310" mass="36114">MSRSERLLKQQLFECQMQPKTRIVSNHLNTVELAKPTRKKDTTVRLSYAYRFPRHLLDPPSHLHSKQRANVSIVLGIPTFRRRKEFYLRATIYNLLSNMNEAEQNETLIVVHIGDSEEDEVLNMLEKIQASFQKQLDSGLIDIITSSASNYPDLDITERSKQNLDLAQLMAYAHTKGIYYVQLADDIVTRPHFITSMRKFALIQSALANPFEPSWFVLDFSKFGFLGKLFKSTELPYLIMFLQFFYNDMNAQDVLSYLIESKLCRQDIMEGRHCQRLKAKLWQHFDGNLFYNVANMSLKSKLKLQADEIA</sequence>
<proteinExistence type="predicted"/>
<evidence type="ECO:0000313" key="2">
    <source>
        <dbReference type="EMBL" id="KAH8371528.1"/>
    </source>
</evidence>
<keyword evidence="3" id="KW-1185">Reference proteome</keyword>
<dbReference type="Proteomes" id="UP001200034">
    <property type="component" value="Unassembled WGS sequence"/>
</dbReference>
<dbReference type="InterPro" id="IPR006759">
    <property type="entry name" value="Glyco_transf_54"/>
</dbReference>
<dbReference type="InterPro" id="IPR057279">
    <property type="entry name" value="MGAT4"/>
</dbReference>
<accession>A0AAD4PLS8</accession>
<feature type="domain" description="MGAT4 conserved region" evidence="1">
    <location>
        <begin position="66"/>
        <end position="307"/>
    </location>
</feature>
<dbReference type="PANTHER" id="PTHR12062">
    <property type="entry name" value="N-ACETYLGLUCOSAMINYLTRANSFERASE VI"/>
    <property type="match status" value="1"/>
</dbReference>
<evidence type="ECO:0000313" key="3">
    <source>
        <dbReference type="Proteomes" id="UP001200034"/>
    </source>
</evidence>
<gene>
    <name evidence="2" type="ORF">KR093_007865</name>
</gene>
<organism evidence="2 3">
    <name type="scientific">Drosophila rubida</name>
    <dbReference type="NCBI Taxonomy" id="30044"/>
    <lineage>
        <taxon>Eukaryota</taxon>
        <taxon>Metazoa</taxon>
        <taxon>Ecdysozoa</taxon>
        <taxon>Arthropoda</taxon>
        <taxon>Hexapoda</taxon>
        <taxon>Insecta</taxon>
        <taxon>Pterygota</taxon>
        <taxon>Neoptera</taxon>
        <taxon>Endopterygota</taxon>
        <taxon>Diptera</taxon>
        <taxon>Brachycera</taxon>
        <taxon>Muscomorpha</taxon>
        <taxon>Ephydroidea</taxon>
        <taxon>Drosophilidae</taxon>
        <taxon>Drosophila</taxon>
    </lineage>
</organism>
<name>A0AAD4PLS8_9MUSC</name>
<comment type="caution">
    <text evidence="2">The sequence shown here is derived from an EMBL/GenBank/DDBJ whole genome shotgun (WGS) entry which is preliminary data.</text>
</comment>
<dbReference type="Pfam" id="PF04666">
    <property type="entry name" value="MGAT4_cons"/>
    <property type="match status" value="1"/>
</dbReference>
<dbReference type="EMBL" id="JAJJHW010002585">
    <property type="protein sequence ID" value="KAH8371528.1"/>
    <property type="molecule type" value="Genomic_DNA"/>
</dbReference>
<dbReference type="GO" id="GO:0005795">
    <property type="term" value="C:Golgi stack"/>
    <property type="evidence" value="ECO:0007669"/>
    <property type="project" value="TreeGrafter"/>
</dbReference>
<dbReference type="GO" id="GO:0005793">
    <property type="term" value="C:endoplasmic reticulum-Golgi intermediate compartment"/>
    <property type="evidence" value="ECO:0007669"/>
    <property type="project" value="TreeGrafter"/>
</dbReference>
<protein>
    <recommendedName>
        <fullName evidence="1">MGAT4 conserved region domain-containing protein</fullName>
    </recommendedName>
</protein>
<dbReference type="GO" id="GO:0006487">
    <property type="term" value="P:protein N-linked glycosylation"/>
    <property type="evidence" value="ECO:0007669"/>
    <property type="project" value="TreeGrafter"/>
</dbReference>
<dbReference type="AlphaFoldDB" id="A0AAD4PLS8"/>
<dbReference type="GO" id="GO:0008375">
    <property type="term" value="F:acetylglucosaminyltransferase activity"/>
    <property type="evidence" value="ECO:0007669"/>
    <property type="project" value="TreeGrafter"/>
</dbReference>